<dbReference type="Proteomes" id="UP000284051">
    <property type="component" value="Unassembled WGS sequence"/>
</dbReference>
<feature type="transmembrane region" description="Helical" evidence="1">
    <location>
        <begin position="12"/>
        <end position="31"/>
    </location>
</feature>
<keyword evidence="1" id="KW-0812">Transmembrane</keyword>
<dbReference type="InterPro" id="IPR052734">
    <property type="entry name" value="Nod_factor_acetyltransferase"/>
</dbReference>
<dbReference type="PANTHER" id="PTHR37312:SF1">
    <property type="entry name" value="MEMBRANE-BOUND ACYLTRANSFERASE YKRP-RELATED"/>
    <property type="match status" value="1"/>
</dbReference>
<dbReference type="GO" id="GO:0016747">
    <property type="term" value="F:acyltransferase activity, transferring groups other than amino-acyl groups"/>
    <property type="evidence" value="ECO:0007669"/>
    <property type="project" value="InterPro"/>
</dbReference>
<evidence type="ECO:0000256" key="1">
    <source>
        <dbReference type="SAM" id="Phobius"/>
    </source>
</evidence>
<feature type="transmembrane region" description="Helical" evidence="1">
    <location>
        <begin position="108"/>
        <end position="125"/>
    </location>
</feature>
<name>A0A3R6DPW0_9FIRM</name>
<dbReference type="AlphaFoldDB" id="A0A3R6DPW0"/>
<feature type="transmembrane region" description="Helical" evidence="1">
    <location>
        <begin position="43"/>
        <end position="60"/>
    </location>
</feature>
<keyword evidence="1" id="KW-1133">Transmembrane helix</keyword>
<dbReference type="InterPro" id="IPR002656">
    <property type="entry name" value="Acyl_transf_3_dom"/>
</dbReference>
<feature type="transmembrane region" description="Helical" evidence="1">
    <location>
        <begin position="297"/>
        <end position="321"/>
    </location>
</feature>
<proteinExistence type="predicted"/>
<feature type="domain" description="Acyltransferase 3" evidence="2">
    <location>
        <begin position="12"/>
        <end position="311"/>
    </location>
</feature>
<organism evidence="3 4">
    <name type="scientific">Roseburia intestinalis</name>
    <dbReference type="NCBI Taxonomy" id="166486"/>
    <lineage>
        <taxon>Bacteria</taxon>
        <taxon>Bacillati</taxon>
        <taxon>Bacillota</taxon>
        <taxon>Clostridia</taxon>
        <taxon>Lachnospirales</taxon>
        <taxon>Lachnospiraceae</taxon>
        <taxon>Roseburia</taxon>
    </lineage>
</organism>
<evidence type="ECO:0000259" key="2">
    <source>
        <dbReference type="Pfam" id="PF01757"/>
    </source>
</evidence>
<feature type="transmembrane region" description="Helical" evidence="1">
    <location>
        <begin position="269"/>
        <end position="285"/>
    </location>
</feature>
<sequence length="338" mass="40025">MDEKKRETSRIVFWDNLKFSLILLVVVGHFAEQYIKSGLFKSIFIFIYTFHMPLFIYISGMFHKNEKIIERVYGFIAIGFLMKIILFIEECWIESEVLEFDFWAEDAIPWYMFAMAAFIILTYLLKNIDYRAVLLMAVLLACFAGYDKQIGDFLILSRILVFFPFYYMGYLMKNINMQSYIEGRNRYIIGIVIIVGWIICCVFMRDKVYLLRPMFTGRNSFPERYAMNGCIVRLLCYIISTIVGIGWLSIIPSKRVPLISKFGQRTIQVYFWHFPMLLFLIKFDILDMCNSRFGKIFYMLIAIVITILFSFNIFKFPVCFLEAKTDRRNKGQSGLTFK</sequence>
<keyword evidence="1" id="KW-0472">Membrane</keyword>
<dbReference type="PANTHER" id="PTHR37312">
    <property type="entry name" value="MEMBRANE-BOUND ACYLTRANSFERASE YKRP-RELATED"/>
    <property type="match status" value="1"/>
</dbReference>
<accession>A0A3R6DPW0</accession>
<dbReference type="EMBL" id="QRID01000003">
    <property type="protein sequence ID" value="RHG29980.1"/>
    <property type="molecule type" value="Genomic_DNA"/>
</dbReference>
<keyword evidence="3" id="KW-0012">Acyltransferase</keyword>
<evidence type="ECO:0000313" key="4">
    <source>
        <dbReference type="Proteomes" id="UP000284051"/>
    </source>
</evidence>
<feature type="transmembrane region" description="Helical" evidence="1">
    <location>
        <begin position="187"/>
        <end position="205"/>
    </location>
</feature>
<protein>
    <submittedName>
        <fullName evidence="3">Acyltransferase</fullName>
    </submittedName>
</protein>
<feature type="transmembrane region" description="Helical" evidence="1">
    <location>
        <begin position="225"/>
        <end position="248"/>
    </location>
</feature>
<comment type="caution">
    <text evidence="3">The sequence shown here is derived from an EMBL/GenBank/DDBJ whole genome shotgun (WGS) entry which is preliminary data.</text>
</comment>
<feature type="transmembrane region" description="Helical" evidence="1">
    <location>
        <begin position="155"/>
        <end position="175"/>
    </location>
</feature>
<evidence type="ECO:0000313" key="3">
    <source>
        <dbReference type="EMBL" id="RHG29980.1"/>
    </source>
</evidence>
<reference evidence="3 4" key="1">
    <citation type="submission" date="2018-08" db="EMBL/GenBank/DDBJ databases">
        <title>A genome reference for cultivated species of the human gut microbiota.</title>
        <authorList>
            <person name="Zou Y."/>
            <person name="Xue W."/>
            <person name="Luo G."/>
        </authorList>
    </citation>
    <scope>NUCLEOTIDE SEQUENCE [LARGE SCALE GENOMIC DNA]</scope>
    <source>
        <strain evidence="3 4">AM22-21LB</strain>
    </source>
</reference>
<keyword evidence="3" id="KW-0808">Transferase</keyword>
<dbReference type="Pfam" id="PF01757">
    <property type="entry name" value="Acyl_transf_3"/>
    <property type="match status" value="1"/>
</dbReference>
<gene>
    <name evidence="3" type="ORF">DW264_04160</name>
</gene>
<feature type="transmembrane region" description="Helical" evidence="1">
    <location>
        <begin position="72"/>
        <end position="88"/>
    </location>
</feature>
<dbReference type="RefSeq" id="WP_118772063.1">
    <property type="nucleotide sequence ID" value="NZ_QRID01000003.1"/>
</dbReference>